<name>A0A540N2T3_MALBA</name>
<accession>A0A540N2T3</accession>
<gene>
    <name evidence="1" type="ORF">C1H46_009099</name>
</gene>
<proteinExistence type="predicted"/>
<evidence type="ECO:0000313" key="2">
    <source>
        <dbReference type="Proteomes" id="UP000315295"/>
    </source>
</evidence>
<protein>
    <submittedName>
        <fullName evidence="1">Uncharacterized protein</fullName>
    </submittedName>
</protein>
<evidence type="ECO:0000313" key="1">
    <source>
        <dbReference type="EMBL" id="TQE05324.1"/>
    </source>
</evidence>
<keyword evidence="2" id="KW-1185">Reference proteome</keyword>
<dbReference type="Proteomes" id="UP000315295">
    <property type="component" value="Unassembled WGS sequence"/>
</dbReference>
<dbReference type="AlphaFoldDB" id="A0A540N2T3"/>
<comment type="caution">
    <text evidence="1">The sequence shown here is derived from an EMBL/GenBank/DDBJ whole genome shotgun (WGS) entry which is preliminary data.</text>
</comment>
<sequence>MQSLYKIRNNTQELRTIDKLQQWHWPSNESINGRNLKIRSNFGSSLSSNQHISSIQQKIMASAFKSTRNKKKMPDRIALLGFVKNYRNNITLSSIGAANRITYLHCASKTSSRYHLKIKEEFNENQENAKMEEEQRRK</sequence>
<dbReference type="EMBL" id="VIEB01000125">
    <property type="protein sequence ID" value="TQE05324.1"/>
    <property type="molecule type" value="Genomic_DNA"/>
</dbReference>
<reference evidence="1 2" key="1">
    <citation type="journal article" date="2019" name="G3 (Bethesda)">
        <title>Sequencing of a Wild Apple (Malus baccata) Genome Unravels the Differences Between Cultivated and Wild Apple Species Regarding Disease Resistance and Cold Tolerance.</title>
        <authorList>
            <person name="Chen X."/>
        </authorList>
    </citation>
    <scope>NUCLEOTIDE SEQUENCE [LARGE SCALE GENOMIC DNA]</scope>
    <source>
        <strain evidence="2">cv. Shandingzi</strain>
        <tissue evidence="1">Leaves</tissue>
    </source>
</reference>
<organism evidence="1 2">
    <name type="scientific">Malus baccata</name>
    <name type="common">Siberian crab apple</name>
    <name type="synonym">Pyrus baccata</name>
    <dbReference type="NCBI Taxonomy" id="106549"/>
    <lineage>
        <taxon>Eukaryota</taxon>
        <taxon>Viridiplantae</taxon>
        <taxon>Streptophyta</taxon>
        <taxon>Embryophyta</taxon>
        <taxon>Tracheophyta</taxon>
        <taxon>Spermatophyta</taxon>
        <taxon>Magnoliopsida</taxon>
        <taxon>eudicotyledons</taxon>
        <taxon>Gunneridae</taxon>
        <taxon>Pentapetalae</taxon>
        <taxon>rosids</taxon>
        <taxon>fabids</taxon>
        <taxon>Rosales</taxon>
        <taxon>Rosaceae</taxon>
        <taxon>Amygdaloideae</taxon>
        <taxon>Maleae</taxon>
        <taxon>Malus</taxon>
    </lineage>
</organism>